<feature type="transmembrane region" description="Helical" evidence="6">
    <location>
        <begin position="89"/>
        <end position="107"/>
    </location>
</feature>
<protein>
    <submittedName>
        <fullName evidence="7">Transmembrane component of queuosine-regulated ECF transporter energizing module</fullName>
    </submittedName>
</protein>
<evidence type="ECO:0000256" key="6">
    <source>
        <dbReference type="SAM" id="Phobius"/>
    </source>
</evidence>
<name>A0A1B7K437_9GAMM</name>
<evidence type="ECO:0000313" key="7">
    <source>
        <dbReference type="EMBL" id="OAT54912.1"/>
    </source>
</evidence>
<dbReference type="PATRIC" id="fig|1354272.4.peg.65"/>
<evidence type="ECO:0000256" key="4">
    <source>
        <dbReference type="ARBA" id="ARBA00022989"/>
    </source>
</evidence>
<evidence type="ECO:0000256" key="3">
    <source>
        <dbReference type="ARBA" id="ARBA00022692"/>
    </source>
</evidence>
<keyword evidence="8" id="KW-1185">Reference proteome</keyword>
<comment type="similarity">
    <text evidence="2">Belongs to the CbiQ family.</text>
</comment>
<dbReference type="OrthoDB" id="5588960at2"/>
<feature type="transmembrane region" description="Helical" evidence="6">
    <location>
        <begin position="49"/>
        <end position="69"/>
    </location>
</feature>
<dbReference type="PANTHER" id="PTHR33514:SF13">
    <property type="entry name" value="PROTEIN ABCI12, CHLOROPLASTIC"/>
    <property type="match status" value="1"/>
</dbReference>
<dbReference type="CDD" id="cd16914">
    <property type="entry name" value="EcfT"/>
    <property type="match status" value="1"/>
</dbReference>
<dbReference type="EMBL" id="LXEW01000003">
    <property type="protein sequence ID" value="OAT54912.1"/>
    <property type="molecule type" value="Genomic_DNA"/>
</dbReference>
<reference evidence="7 8" key="1">
    <citation type="submission" date="2016-04" db="EMBL/GenBank/DDBJ databases">
        <title>ATOL: Assembling a taxonomically balanced genome-scale reconstruction of the evolutionary history of the Enterobacteriaceae.</title>
        <authorList>
            <person name="Plunkett G.III."/>
            <person name="Neeno-Eckwall E.C."/>
            <person name="Glasner J.D."/>
            <person name="Perna N.T."/>
        </authorList>
    </citation>
    <scope>NUCLEOTIDE SEQUENCE [LARGE SCALE GENOMIC DNA]</scope>
    <source>
        <strain evidence="7 8">ATCC 35613</strain>
    </source>
</reference>
<dbReference type="Proteomes" id="UP000078224">
    <property type="component" value="Unassembled WGS sequence"/>
</dbReference>
<feature type="transmembrane region" description="Helical" evidence="6">
    <location>
        <begin position="12"/>
        <end position="37"/>
    </location>
</feature>
<accession>A0A1B7K437</accession>
<dbReference type="PANTHER" id="PTHR33514">
    <property type="entry name" value="PROTEIN ABCI12, CHLOROPLASTIC"/>
    <property type="match status" value="1"/>
</dbReference>
<gene>
    <name evidence="7" type="ORF">M998_0061</name>
</gene>
<keyword evidence="4 6" id="KW-1133">Transmembrane helix</keyword>
<evidence type="ECO:0000313" key="8">
    <source>
        <dbReference type="Proteomes" id="UP000078224"/>
    </source>
</evidence>
<sequence>MHPFTSLTLWFWLSASVLFLPLGWPLILLSCATFVVLLSWKSARYRWRFVVWIMLPMAAGLWLIHSGWLAQWLTGETLQNHHQDKAMALWFRLLTIISASQIWLQYVPTERFIRALFASRLPASFSYLLAGPLLLTEQLRQQLSSIKEAQLARGVPLDGNLWQRLISLPTLLLPLASNALSDLSIRGAALDMRGFRYSPTRTTLNPPADSQYQQRLRYGLLLLILLEGGLALWW</sequence>
<comment type="caution">
    <text evidence="7">The sequence shown here is derived from an EMBL/GenBank/DDBJ whole genome shotgun (WGS) entry which is preliminary data.</text>
</comment>
<dbReference type="GO" id="GO:0005886">
    <property type="term" value="C:plasma membrane"/>
    <property type="evidence" value="ECO:0007669"/>
    <property type="project" value="UniProtKB-ARBA"/>
</dbReference>
<evidence type="ECO:0000256" key="2">
    <source>
        <dbReference type="ARBA" id="ARBA00008564"/>
    </source>
</evidence>
<dbReference type="AlphaFoldDB" id="A0A1B7K437"/>
<evidence type="ECO:0000256" key="1">
    <source>
        <dbReference type="ARBA" id="ARBA00004141"/>
    </source>
</evidence>
<keyword evidence="3 6" id="KW-0812">Transmembrane</keyword>
<dbReference type="InterPro" id="IPR003339">
    <property type="entry name" value="ABC/ECF_trnsptr_transmembrane"/>
</dbReference>
<organism evidence="7 8">
    <name type="scientific">Providencia heimbachae ATCC 35613</name>
    <dbReference type="NCBI Taxonomy" id="1354272"/>
    <lineage>
        <taxon>Bacteria</taxon>
        <taxon>Pseudomonadati</taxon>
        <taxon>Pseudomonadota</taxon>
        <taxon>Gammaproteobacteria</taxon>
        <taxon>Enterobacterales</taxon>
        <taxon>Morganellaceae</taxon>
        <taxon>Providencia</taxon>
    </lineage>
</organism>
<keyword evidence="5 6" id="KW-0472">Membrane</keyword>
<evidence type="ECO:0000256" key="5">
    <source>
        <dbReference type="ARBA" id="ARBA00023136"/>
    </source>
</evidence>
<comment type="subcellular location">
    <subcellularLocation>
        <location evidence="1">Membrane</location>
        <topology evidence="1">Multi-pass membrane protein</topology>
    </subcellularLocation>
</comment>
<dbReference type="RefSeq" id="WP_068907088.1">
    <property type="nucleotide sequence ID" value="NZ_LXEW01000003.1"/>
</dbReference>
<proteinExistence type="inferred from homology"/>